<dbReference type="Proteomes" id="UP000476934">
    <property type="component" value="Unassembled WGS sequence"/>
</dbReference>
<organism evidence="1 3">
    <name type="scientific">Heyndrickxia ginsengihumi</name>
    <dbReference type="NCBI Taxonomy" id="363870"/>
    <lineage>
        <taxon>Bacteria</taxon>
        <taxon>Bacillati</taxon>
        <taxon>Bacillota</taxon>
        <taxon>Bacilli</taxon>
        <taxon>Bacillales</taxon>
        <taxon>Bacillaceae</taxon>
        <taxon>Heyndrickxia</taxon>
    </lineage>
</organism>
<dbReference type="Proteomes" id="UP000030588">
    <property type="component" value="Unassembled WGS sequence"/>
</dbReference>
<gene>
    <name evidence="2" type="ORF">G4D61_09245</name>
    <name evidence="1" type="ORF">NG54_11095</name>
</gene>
<evidence type="ECO:0000313" key="3">
    <source>
        <dbReference type="Proteomes" id="UP000030588"/>
    </source>
</evidence>
<dbReference type="Gene3D" id="1.10.3680.10">
    <property type="entry name" value="TerB-like"/>
    <property type="match status" value="1"/>
</dbReference>
<reference evidence="2 4" key="3">
    <citation type="submission" date="2020-03" db="EMBL/GenBank/DDBJ databases">
        <title>Bacillus aquiflavi sp. nov., isolated from yellow water of strong flavor Chinese baijiu in Yibin region of China.</title>
        <authorList>
            <person name="Xie J."/>
        </authorList>
    </citation>
    <scope>NUCLEOTIDE SEQUENCE [LARGE SCALE GENOMIC DNA]</scope>
    <source>
        <strain evidence="2 4">Gsoil 114</strain>
    </source>
</reference>
<dbReference type="RefSeq" id="WP_025728103.1">
    <property type="nucleotide sequence ID" value="NZ_JAAIWK010000013.1"/>
</dbReference>
<reference evidence="1 3" key="1">
    <citation type="submission" date="2014-10" db="EMBL/GenBank/DDBJ databases">
        <title>Draft genome of phytase producing Bacillus ginsengihumi strain M2.11.</title>
        <authorList>
            <person name="Toymentseva A."/>
            <person name="Boulygina E.A."/>
            <person name="Kazakov S.V."/>
            <person name="Kayumov I."/>
            <person name="Suleimanova A.D."/>
            <person name="Mardanova A.M."/>
            <person name="Maria S.N."/>
            <person name="Sergey M.Y."/>
            <person name="Sharipova M.R."/>
        </authorList>
    </citation>
    <scope>NUCLEOTIDE SEQUENCE [LARGE SCALE GENOMIC DNA]</scope>
    <source>
        <strain evidence="1 3">M2.11</strain>
    </source>
</reference>
<reference evidence="2" key="2">
    <citation type="submission" date="2020-02" db="EMBL/GenBank/DDBJ databases">
        <authorList>
            <person name="Feng H."/>
        </authorList>
    </citation>
    <scope>NUCLEOTIDE SEQUENCE [LARGE SCALE GENOMIC DNA]</scope>
    <source>
        <strain evidence="2">Gsoil 114</strain>
    </source>
</reference>
<dbReference type="InterPro" id="IPR029024">
    <property type="entry name" value="TerB-like"/>
</dbReference>
<accession>A0A0A6VC95</accession>
<dbReference type="SUPFAM" id="SSF158682">
    <property type="entry name" value="TerB-like"/>
    <property type="match status" value="1"/>
</dbReference>
<protein>
    <recommendedName>
        <fullName evidence="5">Co-chaperone DjlA N-terminal domain-containing protein</fullName>
    </recommendedName>
</protein>
<dbReference type="EMBL" id="JRUN01000031">
    <property type="protein sequence ID" value="KHD85123.1"/>
    <property type="molecule type" value="Genomic_DNA"/>
</dbReference>
<evidence type="ECO:0000313" key="1">
    <source>
        <dbReference type="EMBL" id="KHD85123.1"/>
    </source>
</evidence>
<dbReference type="EMBL" id="JAAIWK010000013">
    <property type="protein sequence ID" value="NEY20143.1"/>
    <property type="molecule type" value="Genomic_DNA"/>
</dbReference>
<evidence type="ECO:0000313" key="2">
    <source>
        <dbReference type="EMBL" id="NEY20143.1"/>
    </source>
</evidence>
<proteinExistence type="predicted"/>
<name>A0A0A6VC95_9BACI</name>
<dbReference type="OrthoDB" id="1934251at2"/>
<dbReference type="AlphaFoldDB" id="A0A0A6VC95"/>
<sequence length="126" mass="14682">MFLAELQLKEKEAFLELAALIAKSDGRLSIYEDVIFEKYQKEMGLENYTIKGLEISEIVKLFTNERSKTIALTEILRLIFSDGVFHDQERESINLVMTHFGFDPHEYGSLKDWVLKIKDLSVYQES</sequence>
<keyword evidence="4" id="KW-1185">Reference proteome</keyword>
<evidence type="ECO:0008006" key="5">
    <source>
        <dbReference type="Google" id="ProtNLM"/>
    </source>
</evidence>
<evidence type="ECO:0000313" key="4">
    <source>
        <dbReference type="Proteomes" id="UP000476934"/>
    </source>
</evidence>
<comment type="caution">
    <text evidence="1">The sequence shown here is derived from an EMBL/GenBank/DDBJ whole genome shotgun (WGS) entry which is preliminary data.</text>
</comment>